<keyword evidence="3" id="KW-1003">Cell membrane</keyword>
<evidence type="ECO:0000313" key="18">
    <source>
        <dbReference type="Proteomes" id="UP000308267"/>
    </source>
</evidence>
<dbReference type="FunFam" id="1.20.120.350:FF:000017">
    <property type="entry name" value="potassium voltage-gated channel subfamily KQT member 1"/>
    <property type="match status" value="1"/>
</dbReference>
<dbReference type="Gene3D" id="1.20.120.350">
    <property type="entry name" value="Voltage-gated potassium channels. Chain C"/>
    <property type="match status" value="1"/>
</dbReference>
<evidence type="ECO:0000256" key="3">
    <source>
        <dbReference type="ARBA" id="ARBA00022475"/>
    </source>
</evidence>
<reference evidence="17 18" key="1">
    <citation type="journal article" date="2019" name="BMC Genomics">
        <title>New insights from Opisthorchis felineus genome: update on genomics of the epidemiologically important liver flukes.</title>
        <authorList>
            <person name="Ershov N.I."/>
            <person name="Mordvinov V.A."/>
            <person name="Prokhortchouk E.B."/>
            <person name="Pakharukova M.Y."/>
            <person name="Gunbin K.V."/>
            <person name="Ustyantsev K."/>
            <person name="Genaev M.A."/>
            <person name="Blinov A.G."/>
            <person name="Mazur A."/>
            <person name="Boulygina E."/>
            <person name="Tsygankova S."/>
            <person name="Khrameeva E."/>
            <person name="Chekanov N."/>
            <person name="Fan G."/>
            <person name="Xiao A."/>
            <person name="Zhang H."/>
            <person name="Xu X."/>
            <person name="Yang H."/>
            <person name="Solovyev V."/>
            <person name="Lee S.M."/>
            <person name="Liu X."/>
            <person name="Afonnikov D.A."/>
            <person name="Skryabin K.G."/>
        </authorList>
    </citation>
    <scope>NUCLEOTIDE SEQUENCE [LARGE SCALE GENOMIC DNA]</scope>
    <source>
        <strain evidence="17">AK-0245</strain>
        <tissue evidence="17">Whole organism</tissue>
    </source>
</reference>
<evidence type="ECO:0000313" key="17">
    <source>
        <dbReference type="EMBL" id="TGZ66625.1"/>
    </source>
</evidence>
<feature type="region of interest" description="Disordered" evidence="13">
    <location>
        <begin position="747"/>
        <end position="770"/>
    </location>
</feature>
<dbReference type="PANTHER" id="PTHR47735:SF9">
    <property type="entry name" value="POTASSIUM VOLTAGE-GATED CHANNEL SUBFAMILY KQT MEMBER 4-LIKE ISOFORM X1"/>
    <property type="match status" value="1"/>
</dbReference>
<evidence type="ECO:0000256" key="11">
    <source>
        <dbReference type="ARBA" id="ARBA00023303"/>
    </source>
</evidence>
<evidence type="ECO:0000259" key="16">
    <source>
        <dbReference type="Pfam" id="PF03520"/>
    </source>
</evidence>
<evidence type="ECO:0000256" key="2">
    <source>
        <dbReference type="ARBA" id="ARBA00022448"/>
    </source>
</evidence>
<dbReference type="Pfam" id="PF00520">
    <property type="entry name" value="Ion_trans"/>
    <property type="match status" value="1"/>
</dbReference>
<feature type="transmembrane region" description="Helical" evidence="14">
    <location>
        <begin position="231"/>
        <end position="251"/>
    </location>
</feature>
<dbReference type="EMBL" id="SJOL01006446">
    <property type="protein sequence ID" value="TGZ66625.1"/>
    <property type="molecule type" value="Genomic_DNA"/>
</dbReference>
<feature type="transmembrane region" description="Helical" evidence="14">
    <location>
        <begin position="123"/>
        <end position="146"/>
    </location>
</feature>
<evidence type="ECO:0000256" key="13">
    <source>
        <dbReference type="SAM" id="MobiDB-lite"/>
    </source>
</evidence>
<name>A0A4S2LS55_OPIFE</name>
<keyword evidence="6" id="KW-0851">Voltage-gated channel</keyword>
<accession>A0A4S2LS55</accession>
<dbReference type="Gene3D" id="6.10.140.1910">
    <property type="match status" value="2"/>
</dbReference>
<dbReference type="FunFam" id="1.10.287.70:FF:000016">
    <property type="entry name" value="Putative potassium voltage-gated channel subfamily KQT member 2"/>
    <property type="match status" value="1"/>
</dbReference>
<comment type="catalytic activity">
    <reaction evidence="12">
        <text>K(+)(in) = K(+)(out)</text>
        <dbReference type="Rhea" id="RHEA:29463"/>
        <dbReference type="ChEBI" id="CHEBI:29103"/>
    </reaction>
</comment>
<feature type="transmembrane region" description="Helical" evidence="14">
    <location>
        <begin position="92"/>
        <end position="111"/>
    </location>
</feature>
<sequence length="813" mass="90897">MDLQVVQRDAKSHNTVRIADNVEQDEHFFQVPVHTTSSSTSSAFVAHSVDVRRTSLHGKPLPVRQCRTDVRYRRLQAKLYNFLERPKTWNSMIYHVAVFVCVFICLQLSVLSTLKEHEKTAGILLFYLEMAMLFWFFAEYCIRVWCAGCRSRYQTWRGRLRFMHRPFCLVDATVIIASIVVLSMGTDSQRFAASPLRGLRFFQILRMIRMDRRGGSWKLLASVVWAHRQELFTTVYIGFLALISGSFLVYLLERDTNEKIRSYADALWWGVVTLCTVGYGDTVPKTWMGKIVAACCSVAGISFFALPAGILGSGFALKVQQHQREKHLIRRRVPAATLIQSLWRCYAADVNSTSVATWKVHMRALKTLSTDQGDKGSSRLSRFATVRRLGLGNFVNVSSANNGEHDSSPTIATSTSVMATNRLASFSPLRCVMAESGHYEVRGNLIRNPSNARTYNESVSEDHSTHDVFESDLHLNSLKPDVGYGSTGSLGSKTTRSSSALKVRFQTLAHAVRSHLNLATSESSIFPYVSPEPSSVITDDGMESADEGYRMLTNTEKNVVRSIRKIKFFVARRKFKEALRPYDVKDVIEQYSAGHLDMLGRIKILQSRLDRILGRSSAKEDLSSESQVTLSSRIIKIEQKVSNIEAKLNALLNYHLEKQPIVYPHNGSRPGYLAPGIRPGQPDSLDVGPTFGSVNPLHSVSDHRPVGSEQQIVSDGKQPLQNIEDSTNDGSVKSGREVIRRFMIKSPTEHNLGDATVPNKSATSSCHPKATTHANALSIRRSMKTDPVADRNTRVHFSISTSDQQPTASVDSE</sequence>
<evidence type="ECO:0000256" key="9">
    <source>
        <dbReference type="ARBA" id="ARBA00023065"/>
    </source>
</evidence>
<keyword evidence="5 14" id="KW-0812">Transmembrane</keyword>
<evidence type="ECO:0000256" key="8">
    <source>
        <dbReference type="ARBA" id="ARBA00022989"/>
    </source>
</evidence>
<feature type="transmembrane region" description="Helical" evidence="14">
    <location>
        <begin position="167"/>
        <end position="186"/>
    </location>
</feature>
<dbReference type="GO" id="GO:0005249">
    <property type="term" value="F:voltage-gated potassium channel activity"/>
    <property type="evidence" value="ECO:0007669"/>
    <property type="project" value="InterPro"/>
</dbReference>
<dbReference type="PRINTS" id="PR00169">
    <property type="entry name" value="KCHANNEL"/>
</dbReference>
<dbReference type="AlphaFoldDB" id="A0A4S2LS55"/>
<feature type="domain" description="Ion transport" evidence="15">
    <location>
        <begin position="89"/>
        <end position="320"/>
    </location>
</feature>
<dbReference type="STRING" id="147828.A0A4S2LS55"/>
<dbReference type="Proteomes" id="UP000308267">
    <property type="component" value="Unassembled WGS sequence"/>
</dbReference>
<dbReference type="OrthoDB" id="8879391at2759"/>
<dbReference type="InterPro" id="IPR003937">
    <property type="entry name" value="K_chnl_volt-dep_KCNQ"/>
</dbReference>
<keyword evidence="4" id="KW-0633">Potassium transport</keyword>
<feature type="compositionally biased region" description="Polar residues" evidence="13">
    <location>
        <begin position="713"/>
        <end position="731"/>
    </location>
</feature>
<keyword evidence="18" id="KW-1185">Reference proteome</keyword>
<dbReference type="InterPro" id="IPR013821">
    <property type="entry name" value="K_chnl_volt-dep_KCNQ_C"/>
</dbReference>
<gene>
    <name evidence="17" type="ORF">CRM22_005232</name>
</gene>
<evidence type="ECO:0000256" key="6">
    <source>
        <dbReference type="ARBA" id="ARBA00022882"/>
    </source>
</evidence>
<keyword evidence="10 14" id="KW-0472">Membrane</keyword>
<feature type="region of interest" description="Disordered" evidence="13">
    <location>
        <begin position="713"/>
        <end position="733"/>
    </location>
</feature>
<evidence type="ECO:0000256" key="4">
    <source>
        <dbReference type="ARBA" id="ARBA00022538"/>
    </source>
</evidence>
<dbReference type="Gene3D" id="1.10.287.70">
    <property type="match status" value="1"/>
</dbReference>
<protein>
    <submittedName>
        <fullName evidence="17">Uncharacterized protein</fullName>
    </submittedName>
</protein>
<keyword evidence="2" id="KW-0813">Transport</keyword>
<comment type="caution">
    <text evidence="17">The sequence shown here is derived from an EMBL/GenBank/DDBJ whole genome shotgun (WGS) entry which is preliminary data.</text>
</comment>
<evidence type="ECO:0000256" key="5">
    <source>
        <dbReference type="ARBA" id="ARBA00022692"/>
    </source>
</evidence>
<comment type="subcellular location">
    <subcellularLocation>
        <location evidence="1">Cell membrane</location>
        <topology evidence="1">Multi-pass membrane protein</topology>
    </subcellularLocation>
</comment>
<evidence type="ECO:0000256" key="7">
    <source>
        <dbReference type="ARBA" id="ARBA00022958"/>
    </source>
</evidence>
<evidence type="ECO:0000256" key="12">
    <source>
        <dbReference type="ARBA" id="ARBA00034430"/>
    </source>
</evidence>
<evidence type="ECO:0000256" key="1">
    <source>
        <dbReference type="ARBA" id="ARBA00004651"/>
    </source>
</evidence>
<proteinExistence type="predicted"/>
<organism evidence="17 18">
    <name type="scientific">Opisthorchis felineus</name>
    <dbReference type="NCBI Taxonomy" id="147828"/>
    <lineage>
        <taxon>Eukaryota</taxon>
        <taxon>Metazoa</taxon>
        <taxon>Spiralia</taxon>
        <taxon>Lophotrochozoa</taxon>
        <taxon>Platyhelminthes</taxon>
        <taxon>Trematoda</taxon>
        <taxon>Digenea</taxon>
        <taxon>Opisthorchiida</taxon>
        <taxon>Opisthorchiata</taxon>
        <taxon>Opisthorchiidae</taxon>
        <taxon>Opisthorchis</taxon>
    </lineage>
</organism>
<keyword evidence="11" id="KW-0407">Ion channel</keyword>
<dbReference type="PRINTS" id="PR01459">
    <property type="entry name" value="KCNQCHANNEL"/>
</dbReference>
<dbReference type="PANTHER" id="PTHR47735">
    <property type="entry name" value="POTASSIUM VOLTAGE-GATED CHANNEL SUBFAMILY KQT MEMBER 4"/>
    <property type="match status" value="1"/>
</dbReference>
<keyword evidence="7" id="KW-0630">Potassium</keyword>
<evidence type="ECO:0000259" key="15">
    <source>
        <dbReference type="Pfam" id="PF00520"/>
    </source>
</evidence>
<dbReference type="InterPro" id="IPR005821">
    <property type="entry name" value="Ion_trans_dom"/>
</dbReference>
<keyword evidence="8 14" id="KW-1133">Transmembrane helix</keyword>
<dbReference type="Pfam" id="PF03520">
    <property type="entry name" value="KCNQ_channel"/>
    <property type="match status" value="1"/>
</dbReference>
<dbReference type="InterPro" id="IPR027359">
    <property type="entry name" value="Volt_channel_dom_sf"/>
</dbReference>
<feature type="domain" description="Potassium channel voltage dependent KCNQ C-terminal" evidence="16">
    <location>
        <begin position="539"/>
        <end position="657"/>
    </location>
</feature>
<feature type="transmembrane region" description="Helical" evidence="14">
    <location>
        <begin position="291"/>
        <end position="317"/>
    </location>
</feature>
<dbReference type="SUPFAM" id="SSF81324">
    <property type="entry name" value="Voltage-gated potassium channels"/>
    <property type="match status" value="1"/>
</dbReference>
<keyword evidence="9" id="KW-0406">Ion transport</keyword>
<evidence type="ECO:0000256" key="10">
    <source>
        <dbReference type="ARBA" id="ARBA00023136"/>
    </source>
</evidence>
<dbReference type="GO" id="GO:0008076">
    <property type="term" value="C:voltage-gated potassium channel complex"/>
    <property type="evidence" value="ECO:0007669"/>
    <property type="project" value="TreeGrafter"/>
</dbReference>
<evidence type="ECO:0000256" key="14">
    <source>
        <dbReference type="SAM" id="Phobius"/>
    </source>
</evidence>